<dbReference type="Proteomes" id="UP001458880">
    <property type="component" value="Unassembled WGS sequence"/>
</dbReference>
<dbReference type="EMBL" id="JASPKY010000041">
    <property type="protein sequence ID" value="KAK9746191.1"/>
    <property type="molecule type" value="Genomic_DNA"/>
</dbReference>
<name>A0AAW1MJF0_POPJA</name>
<gene>
    <name evidence="1" type="ORF">QE152_g6298</name>
</gene>
<keyword evidence="2" id="KW-1185">Reference proteome</keyword>
<protein>
    <submittedName>
        <fullName evidence="1">Uncharacterized protein</fullName>
    </submittedName>
</protein>
<organism evidence="1 2">
    <name type="scientific">Popillia japonica</name>
    <name type="common">Japanese beetle</name>
    <dbReference type="NCBI Taxonomy" id="7064"/>
    <lineage>
        <taxon>Eukaryota</taxon>
        <taxon>Metazoa</taxon>
        <taxon>Ecdysozoa</taxon>
        <taxon>Arthropoda</taxon>
        <taxon>Hexapoda</taxon>
        <taxon>Insecta</taxon>
        <taxon>Pterygota</taxon>
        <taxon>Neoptera</taxon>
        <taxon>Endopterygota</taxon>
        <taxon>Coleoptera</taxon>
        <taxon>Polyphaga</taxon>
        <taxon>Scarabaeiformia</taxon>
        <taxon>Scarabaeidae</taxon>
        <taxon>Rutelinae</taxon>
        <taxon>Popillia</taxon>
    </lineage>
</organism>
<proteinExistence type="predicted"/>
<accession>A0AAW1MJF0</accession>
<evidence type="ECO:0000313" key="1">
    <source>
        <dbReference type="EMBL" id="KAK9746191.1"/>
    </source>
</evidence>
<dbReference type="AlphaFoldDB" id="A0AAW1MJF0"/>
<comment type="caution">
    <text evidence="1">The sequence shown here is derived from an EMBL/GenBank/DDBJ whole genome shotgun (WGS) entry which is preliminary data.</text>
</comment>
<sequence>MRATYILVRQPLSHAIIRSPIAPERHHNTEKSVTPRGRLPSPHTTNVRMHVLVAQRGPPFLINECVNLYGMFSAGPIRVGRAIGSQRGPPFLINECVNLYGMFSAGPIRVGRAIG</sequence>
<reference evidence="1 2" key="1">
    <citation type="journal article" date="2024" name="BMC Genomics">
        <title>De novo assembly and annotation of Popillia japonica's genome with initial clues to its potential as an invasive pest.</title>
        <authorList>
            <person name="Cucini C."/>
            <person name="Boschi S."/>
            <person name="Funari R."/>
            <person name="Cardaioli E."/>
            <person name="Iannotti N."/>
            <person name="Marturano G."/>
            <person name="Paoli F."/>
            <person name="Bruttini M."/>
            <person name="Carapelli A."/>
            <person name="Frati F."/>
            <person name="Nardi F."/>
        </authorList>
    </citation>
    <scope>NUCLEOTIDE SEQUENCE [LARGE SCALE GENOMIC DNA]</scope>
    <source>
        <strain evidence="1">DMR45628</strain>
    </source>
</reference>
<evidence type="ECO:0000313" key="2">
    <source>
        <dbReference type="Proteomes" id="UP001458880"/>
    </source>
</evidence>